<evidence type="ECO:0000256" key="7">
    <source>
        <dbReference type="ARBA" id="ARBA00023102"/>
    </source>
</evidence>
<evidence type="ECO:0000313" key="11">
    <source>
        <dbReference type="EMBL" id="MBR0562146.1"/>
    </source>
</evidence>
<comment type="subcellular location">
    <subcellularLocation>
        <location evidence="2 9">Cytoplasm</location>
    </subcellularLocation>
</comment>
<proteinExistence type="inferred from homology"/>
<feature type="active site" description="Proton acceptor" evidence="9">
    <location>
        <position position="14"/>
    </location>
</feature>
<evidence type="ECO:0000256" key="2">
    <source>
        <dbReference type="ARBA" id="ARBA00004496"/>
    </source>
</evidence>
<accession>A0A8J8AX11</accession>
<dbReference type="AlphaFoldDB" id="A0A8J8AX11"/>
<dbReference type="InterPro" id="IPR023016">
    <property type="entry name" value="HisA/PriA"/>
</dbReference>
<dbReference type="RefSeq" id="WP_211926092.1">
    <property type="nucleotide sequence ID" value="NZ_JAGQFT020000001.1"/>
</dbReference>
<dbReference type="CDD" id="cd04732">
    <property type="entry name" value="HisA"/>
    <property type="match status" value="1"/>
</dbReference>
<dbReference type="EC" id="5.3.1.16" evidence="9"/>
<evidence type="ECO:0000313" key="13">
    <source>
        <dbReference type="Proteomes" id="UP000675747"/>
    </source>
</evidence>
<sequence>MSDGQDFTLLPAIDVRHGRVVRLAQGDYARETRYADDPLAVAEGFAAAGAQWLHLVDLDAARHGGWSLAALVPRLRDLGLRVQSGGGVRSAEMLAQMFDAGVERAVVGSLAVAQPELVCEWAGVHGAGRITVALDTRRDADGRWRLPTHGWTRSDPDAPLLETLCGRFAGAGLRHLLCTDIDRDGMLSGPNIELYRGLAARFPSLRIQASGGVRGLDDVRAARAAGCGGAVLGRALLEGRLDLRTALQDRPEQSPC</sequence>
<evidence type="ECO:0000256" key="3">
    <source>
        <dbReference type="ARBA" id="ARBA00005133"/>
    </source>
</evidence>
<reference evidence="11" key="2">
    <citation type="submission" date="2021-04" db="EMBL/GenBank/DDBJ databases">
        <authorList>
            <person name="Karlyshev A.V."/>
        </authorList>
    </citation>
    <scope>NUCLEOTIDE SEQUENCE</scope>
    <source>
        <strain evidence="11">LMG 29479</strain>
    </source>
</reference>
<keyword evidence="7 9" id="KW-0368">Histidine biosynthesis</keyword>
<dbReference type="PANTHER" id="PTHR43090">
    <property type="entry name" value="1-(5-PHOSPHORIBOSYL)-5-[(5-PHOSPHORIBOSYLAMINO)METHYLIDENEAMINO] IMIDAZOLE-4-CARBOXAMIDE ISOMERASE"/>
    <property type="match status" value="1"/>
</dbReference>
<dbReference type="FunFam" id="3.20.20.70:FF:000009">
    <property type="entry name" value="1-(5-phosphoribosyl)-5-[(5-phosphoribosylamino)methylideneamino] imidazole-4-carboxamide isomerase"/>
    <property type="match status" value="1"/>
</dbReference>
<evidence type="ECO:0000256" key="10">
    <source>
        <dbReference type="RuleBase" id="RU003657"/>
    </source>
</evidence>
<dbReference type="GO" id="GO:0003949">
    <property type="term" value="F:1-(5-phosphoribosyl)-5-[(5-phosphoribosylamino)methylideneamino]imidazole-4-carboxamide isomerase activity"/>
    <property type="evidence" value="ECO:0007669"/>
    <property type="project" value="UniProtKB-UniRule"/>
</dbReference>
<dbReference type="HAMAP" id="MF_01014">
    <property type="entry name" value="HisA"/>
    <property type="match status" value="1"/>
</dbReference>
<dbReference type="InterPro" id="IPR013785">
    <property type="entry name" value="Aldolase_TIM"/>
</dbReference>
<comment type="pathway">
    <text evidence="3 9">Amino-acid biosynthesis; L-histidine biosynthesis; L-histidine from 5-phospho-alpha-D-ribose 1-diphosphate: step 4/9.</text>
</comment>
<evidence type="ECO:0000256" key="4">
    <source>
        <dbReference type="ARBA" id="ARBA00009667"/>
    </source>
</evidence>
<comment type="similarity">
    <text evidence="4 9 10">Belongs to the HisA/HisF family.</text>
</comment>
<dbReference type="SUPFAM" id="SSF51366">
    <property type="entry name" value="Ribulose-phoshate binding barrel"/>
    <property type="match status" value="1"/>
</dbReference>
<protein>
    <recommendedName>
        <fullName evidence="9">1-(5-phosphoribosyl)-5-[(5-phosphoribosylamino)methylideneamino] imidazole-4-carboxamide isomerase</fullName>
        <ecNumber evidence="9">5.3.1.16</ecNumber>
    </recommendedName>
    <alternativeName>
        <fullName evidence="9">Phosphoribosylformimino-5-aminoimidazole carboxamide ribotide isomerase</fullName>
    </alternativeName>
</protein>
<gene>
    <name evidence="9" type="primary">hisA</name>
    <name evidence="12" type="ORF">KB893_001900</name>
    <name evidence="11" type="ORF">KB893_06400</name>
</gene>
<evidence type="ECO:0000256" key="1">
    <source>
        <dbReference type="ARBA" id="ARBA00000901"/>
    </source>
</evidence>
<keyword evidence="13" id="KW-1185">Reference proteome</keyword>
<dbReference type="UniPathway" id="UPA00031">
    <property type="reaction ID" value="UER00009"/>
</dbReference>
<dbReference type="Gene3D" id="3.20.20.70">
    <property type="entry name" value="Aldolase class I"/>
    <property type="match status" value="1"/>
</dbReference>
<evidence type="ECO:0000256" key="9">
    <source>
        <dbReference type="HAMAP-Rule" id="MF_01014"/>
    </source>
</evidence>
<keyword evidence="8 9" id="KW-0413">Isomerase</keyword>
<name>A0A8J8AX11_9GAMM</name>
<evidence type="ECO:0000313" key="12">
    <source>
        <dbReference type="EMBL" id="MBS7455885.1"/>
    </source>
</evidence>
<keyword evidence="5 9" id="KW-0963">Cytoplasm</keyword>
<dbReference type="GO" id="GO:0005737">
    <property type="term" value="C:cytoplasm"/>
    <property type="evidence" value="ECO:0007669"/>
    <property type="project" value="UniProtKB-SubCell"/>
</dbReference>
<keyword evidence="6 9" id="KW-0028">Amino-acid biosynthesis</keyword>
<reference evidence="12 13" key="1">
    <citation type="journal article" date="2021" name="Microbiol. Resour. Announc.">
        <title>Draft Genome Sequence of Coralloluteibacterium stylophorae LMG 29479T.</title>
        <authorList>
            <person name="Karlyshev A.V."/>
            <person name="Kudryashova E.B."/>
            <person name="Ariskina E.V."/>
            <person name="Conroy A.P."/>
            <person name="Abidueva E.Y."/>
        </authorList>
    </citation>
    <scope>NUCLEOTIDE SEQUENCE [LARGE SCALE GENOMIC DNA]</scope>
    <source>
        <strain evidence="12 13">LMG 29479</strain>
    </source>
</reference>
<evidence type="ECO:0000256" key="5">
    <source>
        <dbReference type="ARBA" id="ARBA00022490"/>
    </source>
</evidence>
<dbReference type="InterPro" id="IPR011060">
    <property type="entry name" value="RibuloseP-bd_barrel"/>
</dbReference>
<evidence type="ECO:0000256" key="6">
    <source>
        <dbReference type="ARBA" id="ARBA00022605"/>
    </source>
</evidence>
<comment type="caution">
    <text evidence="11">The sequence shown here is derived from an EMBL/GenBank/DDBJ whole genome shotgun (WGS) entry which is preliminary data.</text>
</comment>
<dbReference type="InterPro" id="IPR006062">
    <property type="entry name" value="His_biosynth"/>
</dbReference>
<feature type="active site" description="Proton donor" evidence="9">
    <location>
        <position position="135"/>
    </location>
</feature>
<dbReference type="PANTHER" id="PTHR43090:SF2">
    <property type="entry name" value="1-(5-PHOSPHORIBOSYL)-5-[(5-PHOSPHORIBOSYLAMINO)METHYLIDENEAMINO] IMIDAZOLE-4-CARBOXAMIDE ISOMERASE"/>
    <property type="match status" value="1"/>
</dbReference>
<dbReference type="EMBL" id="JAGQFT010000036">
    <property type="protein sequence ID" value="MBR0562146.1"/>
    <property type="molecule type" value="Genomic_DNA"/>
</dbReference>
<dbReference type="EMBL" id="JAGQFT020000001">
    <property type="protein sequence ID" value="MBS7455885.1"/>
    <property type="molecule type" value="Genomic_DNA"/>
</dbReference>
<dbReference type="Pfam" id="PF00977">
    <property type="entry name" value="His_biosynth"/>
    <property type="match status" value="1"/>
</dbReference>
<organism evidence="11">
    <name type="scientific">Coralloluteibacterium stylophorae</name>
    <dbReference type="NCBI Taxonomy" id="1776034"/>
    <lineage>
        <taxon>Bacteria</taxon>
        <taxon>Pseudomonadati</taxon>
        <taxon>Pseudomonadota</taxon>
        <taxon>Gammaproteobacteria</taxon>
        <taxon>Lysobacterales</taxon>
        <taxon>Lysobacteraceae</taxon>
        <taxon>Coralloluteibacterium</taxon>
    </lineage>
</organism>
<dbReference type="GO" id="GO:0000162">
    <property type="term" value="P:L-tryptophan biosynthetic process"/>
    <property type="evidence" value="ECO:0007669"/>
    <property type="project" value="TreeGrafter"/>
</dbReference>
<comment type="catalytic activity">
    <reaction evidence="1 9">
        <text>1-(5-phospho-beta-D-ribosyl)-5-[(5-phospho-beta-D-ribosylamino)methylideneamino]imidazole-4-carboxamide = 5-[(5-phospho-1-deoxy-D-ribulos-1-ylimino)methylamino]-1-(5-phospho-beta-D-ribosyl)imidazole-4-carboxamide</text>
        <dbReference type="Rhea" id="RHEA:15469"/>
        <dbReference type="ChEBI" id="CHEBI:58435"/>
        <dbReference type="ChEBI" id="CHEBI:58525"/>
        <dbReference type="EC" id="5.3.1.16"/>
    </reaction>
</comment>
<evidence type="ECO:0000256" key="8">
    <source>
        <dbReference type="ARBA" id="ARBA00023235"/>
    </source>
</evidence>
<dbReference type="GO" id="GO:0000105">
    <property type="term" value="P:L-histidine biosynthetic process"/>
    <property type="evidence" value="ECO:0007669"/>
    <property type="project" value="UniProtKB-UniRule"/>
</dbReference>
<dbReference type="InterPro" id="IPR044524">
    <property type="entry name" value="Isoase_HisA-like"/>
</dbReference>
<dbReference type="Proteomes" id="UP000675747">
    <property type="component" value="Unassembled WGS sequence"/>
</dbReference>